<protein>
    <submittedName>
        <fullName evidence="1">Uncharacterized protein</fullName>
    </submittedName>
</protein>
<sequence length="74" mass="8168">MVGEAHGVQGILQGFGPVVEKAAQFGELRREIVFLPDVKLKQAGMIRHMIMDFSRGEPVAAHLKLSAWSWLLAP</sequence>
<keyword evidence="2" id="KW-1185">Reference proteome</keyword>
<evidence type="ECO:0000313" key="2">
    <source>
        <dbReference type="Proteomes" id="UP000294958"/>
    </source>
</evidence>
<reference evidence="1 2" key="1">
    <citation type="submission" date="2019-03" db="EMBL/GenBank/DDBJ databases">
        <title>Genomic Encyclopedia of Type Strains, Phase IV (KMG-IV): sequencing the most valuable type-strain genomes for metagenomic binning, comparative biology and taxonomic classification.</title>
        <authorList>
            <person name="Goeker M."/>
        </authorList>
    </citation>
    <scope>NUCLEOTIDE SEQUENCE [LARGE SCALE GENOMIC DNA]</scope>
    <source>
        <strain evidence="1 2">DSM 11603</strain>
    </source>
</reference>
<dbReference type="EMBL" id="SNZF01000020">
    <property type="protein sequence ID" value="TDR33638.1"/>
    <property type="molecule type" value="Genomic_DNA"/>
</dbReference>
<name>A0A4R6YCX6_9HYPH</name>
<gene>
    <name evidence="1" type="ORF">DES43_12038</name>
</gene>
<comment type="caution">
    <text evidence="1">The sequence shown here is derived from an EMBL/GenBank/DDBJ whole genome shotgun (WGS) entry which is preliminary data.</text>
</comment>
<organism evidence="1 2">
    <name type="scientific">Aquamicrobium defluvii</name>
    <dbReference type="NCBI Taxonomy" id="69279"/>
    <lineage>
        <taxon>Bacteria</taxon>
        <taxon>Pseudomonadati</taxon>
        <taxon>Pseudomonadota</taxon>
        <taxon>Alphaproteobacteria</taxon>
        <taxon>Hyphomicrobiales</taxon>
        <taxon>Phyllobacteriaceae</taxon>
        <taxon>Aquamicrobium</taxon>
    </lineage>
</organism>
<accession>A0A4R6YCX6</accession>
<proteinExistence type="predicted"/>
<dbReference type="Proteomes" id="UP000294958">
    <property type="component" value="Unassembled WGS sequence"/>
</dbReference>
<evidence type="ECO:0000313" key="1">
    <source>
        <dbReference type="EMBL" id="TDR33638.1"/>
    </source>
</evidence>
<dbReference type="AlphaFoldDB" id="A0A4R6YCX6"/>